<sequence>MRNGKALLTQTLKAAACTFCLFALCAGPVAAAELEETDSGAPSAMVMFPVTGDGTATKGSMKPAVFNHLIHEKAVSDCVTCHHTGDPQSCADCHTLTGSPEGKGITLERAMHATNIAPRADGNTPKSCVSCHEERYKAKQECAGCHNIVVPARDDKWCAVCHNANVTPEQLAKGTAGSLTAEENLEIATKSVTTKVAPEKVPGYFEPTKVVIDTLADEYQPCLFSHRRHVASLVERIKNDKLAEAFHYQPEVICATCHHRSPLSMTPPKCGSCHQTKIDPANPGRPNLKAAYHLQCMGCHNGMGVQRPANTDCTTCHKAKPAAE</sequence>
<organism evidence="9 10">
    <name type="scientific">Candidatus Desulfovibrio intestinipullorum</name>
    <dbReference type="NCBI Taxonomy" id="2838536"/>
    <lineage>
        <taxon>Bacteria</taxon>
        <taxon>Pseudomonadati</taxon>
        <taxon>Thermodesulfobacteriota</taxon>
        <taxon>Desulfovibrionia</taxon>
        <taxon>Desulfovibrionales</taxon>
        <taxon>Desulfovibrionaceae</taxon>
        <taxon>Desulfovibrio</taxon>
    </lineage>
</organism>
<keyword evidence="3 6" id="KW-0479">Metal-binding</keyword>
<feature type="domain" description="Class III cytochrome C" evidence="8">
    <location>
        <begin position="245"/>
        <end position="317"/>
    </location>
</feature>
<comment type="cofactor">
    <cofactor evidence="6">
        <name>heme c</name>
        <dbReference type="ChEBI" id="CHEBI:61717"/>
    </cofactor>
    <text evidence="6">Binds 4 heme c groups covalently per monomer.</text>
</comment>
<protein>
    <submittedName>
        <fullName evidence="9">Cytochrome c family protein</fullName>
    </submittedName>
</protein>
<feature type="binding site" description="axial binding residue" evidence="6">
    <location>
        <position position="81"/>
    </location>
    <ligand>
        <name>heme c</name>
        <dbReference type="ChEBI" id="CHEBI:61717"/>
        <label>1</label>
    </ligand>
    <ligandPart>
        <name>Fe</name>
        <dbReference type="ChEBI" id="CHEBI:18248"/>
    </ligandPart>
</feature>
<evidence type="ECO:0000256" key="4">
    <source>
        <dbReference type="ARBA" id="ARBA00022982"/>
    </source>
</evidence>
<feature type="binding site" description="axial binding residue" evidence="6">
    <location>
        <position position="78"/>
    </location>
    <ligand>
        <name>heme c</name>
        <dbReference type="ChEBI" id="CHEBI:61717"/>
        <label>1</label>
    </ligand>
    <ligandPart>
        <name>Fe</name>
        <dbReference type="ChEBI" id="CHEBI:18248"/>
    </ligandPart>
</feature>
<evidence type="ECO:0000256" key="6">
    <source>
        <dbReference type="PIRSR" id="PIRSR602322-1"/>
    </source>
</evidence>
<feature type="binding site" description="axial binding residue" evidence="6">
    <location>
        <position position="82"/>
    </location>
    <ligand>
        <name>heme c</name>
        <dbReference type="ChEBI" id="CHEBI:61717"/>
        <label>1</label>
    </ligand>
    <ligandPart>
        <name>Fe</name>
        <dbReference type="ChEBI" id="CHEBI:18248"/>
    </ligandPart>
</feature>
<keyword evidence="2 6" id="KW-0349">Heme</keyword>
<gene>
    <name evidence="9" type="ORF">H9894_06195</name>
</gene>
<dbReference type="Pfam" id="PF02085">
    <property type="entry name" value="Cytochrom_CIII"/>
    <property type="match status" value="2"/>
</dbReference>
<feature type="binding site" description="axial binding residue" evidence="6">
    <location>
        <position position="128"/>
    </location>
    <ligand>
        <name>heme c</name>
        <dbReference type="ChEBI" id="CHEBI:61717"/>
        <label>1</label>
    </ligand>
    <ligandPart>
        <name>Fe</name>
        <dbReference type="ChEBI" id="CHEBI:18248"/>
    </ligandPart>
</feature>
<dbReference type="GO" id="GO:0020037">
    <property type="term" value="F:heme binding"/>
    <property type="evidence" value="ECO:0007669"/>
    <property type="project" value="InterPro"/>
</dbReference>
<evidence type="ECO:0000313" key="10">
    <source>
        <dbReference type="Proteomes" id="UP000886752"/>
    </source>
</evidence>
<dbReference type="GO" id="GO:0046872">
    <property type="term" value="F:metal ion binding"/>
    <property type="evidence" value="ECO:0007669"/>
    <property type="project" value="UniProtKB-KW"/>
</dbReference>
<feature type="binding site" description="axial binding residue" evidence="6">
    <location>
        <position position="131"/>
    </location>
    <ligand>
        <name>heme c</name>
        <dbReference type="ChEBI" id="CHEBI:61717"/>
        <label>1</label>
    </ligand>
    <ligandPart>
        <name>Fe</name>
        <dbReference type="ChEBI" id="CHEBI:18248"/>
    </ligandPart>
</feature>
<dbReference type="EMBL" id="DXHV01000060">
    <property type="protein sequence ID" value="HIW00766.1"/>
    <property type="molecule type" value="Genomic_DNA"/>
</dbReference>
<feature type="chain" id="PRO_5038363353" evidence="7">
    <location>
        <begin position="32"/>
        <end position="324"/>
    </location>
</feature>
<evidence type="ECO:0000259" key="8">
    <source>
        <dbReference type="Pfam" id="PF02085"/>
    </source>
</evidence>
<dbReference type="InterPro" id="IPR020942">
    <property type="entry name" value="Cyt_c_III_dom"/>
</dbReference>
<dbReference type="InterPro" id="IPR002322">
    <property type="entry name" value="Cyt_c_III"/>
</dbReference>
<evidence type="ECO:0000256" key="5">
    <source>
        <dbReference type="ARBA" id="ARBA00023004"/>
    </source>
</evidence>
<evidence type="ECO:0000256" key="1">
    <source>
        <dbReference type="ARBA" id="ARBA00022448"/>
    </source>
</evidence>
<feature type="binding site" description="axial binding residue" evidence="6">
    <location>
        <position position="93"/>
    </location>
    <ligand>
        <name>heme c</name>
        <dbReference type="ChEBI" id="CHEBI:61717"/>
        <label>1</label>
    </ligand>
    <ligandPart>
        <name>Fe</name>
        <dbReference type="ChEBI" id="CHEBI:18248"/>
    </ligandPart>
</feature>
<name>A0A9D1PWZ1_9BACT</name>
<keyword evidence="7" id="KW-0732">Signal</keyword>
<evidence type="ECO:0000313" key="9">
    <source>
        <dbReference type="EMBL" id="HIW00766.1"/>
    </source>
</evidence>
<dbReference type="InterPro" id="IPR036280">
    <property type="entry name" value="Multihaem_cyt_sf"/>
</dbReference>
<feature type="signal peptide" evidence="7">
    <location>
        <begin position="1"/>
        <end position="31"/>
    </location>
</feature>
<evidence type="ECO:0000256" key="2">
    <source>
        <dbReference type="ARBA" id="ARBA00022617"/>
    </source>
</evidence>
<feature type="binding site" description="axial binding residue" evidence="6">
    <location>
        <position position="145"/>
    </location>
    <ligand>
        <name>heme c</name>
        <dbReference type="ChEBI" id="CHEBI:61717"/>
        <label>1</label>
    </ligand>
    <ligandPart>
        <name>Fe</name>
        <dbReference type="ChEBI" id="CHEBI:18248"/>
    </ligandPart>
</feature>
<feature type="domain" description="Class III cytochrome C" evidence="8">
    <location>
        <begin position="58"/>
        <end position="146"/>
    </location>
</feature>
<dbReference type="Proteomes" id="UP000886752">
    <property type="component" value="Unassembled WGS sequence"/>
</dbReference>
<keyword evidence="5 6" id="KW-0408">Iron</keyword>
<feature type="binding site" description="axial binding residue" evidence="6">
    <location>
        <position position="68"/>
    </location>
    <ligand>
        <name>heme c</name>
        <dbReference type="ChEBI" id="CHEBI:61717"/>
        <label>1</label>
    </ligand>
    <ligandPart>
        <name>Fe</name>
        <dbReference type="ChEBI" id="CHEBI:18248"/>
    </ligandPart>
</feature>
<comment type="caution">
    <text evidence="9">The sequence shown here is derived from an EMBL/GenBank/DDBJ whole genome shotgun (WGS) entry which is preliminary data.</text>
</comment>
<feature type="binding site" description="axial binding residue" evidence="6">
    <location>
        <position position="71"/>
    </location>
    <ligand>
        <name>heme c</name>
        <dbReference type="ChEBI" id="CHEBI:61717"/>
        <label>1</label>
    </ligand>
    <ligandPart>
        <name>Fe</name>
        <dbReference type="ChEBI" id="CHEBI:18248"/>
    </ligandPart>
</feature>
<feature type="binding site" description="axial binding residue" evidence="6">
    <location>
        <position position="132"/>
    </location>
    <ligand>
        <name>heme c</name>
        <dbReference type="ChEBI" id="CHEBI:61717"/>
        <label>1</label>
    </ligand>
    <ligandPart>
        <name>Fe</name>
        <dbReference type="ChEBI" id="CHEBI:18248"/>
    </ligandPart>
</feature>
<dbReference type="GO" id="GO:0009055">
    <property type="term" value="F:electron transfer activity"/>
    <property type="evidence" value="ECO:0007669"/>
    <property type="project" value="InterPro"/>
</dbReference>
<dbReference type="SUPFAM" id="SSF48695">
    <property type="entry name" value="Multiheme cytochromes"/>
    <property type="match status" value="1"/>
</dbReference>
<evidence type="ECO:0000256" key="3">
    <source>
        <dbReference type="ARBA" id="ARBA00022723"/>
    </source>
</evidence>
<feature type="binding site" description="axial binding residue" evidence="6">
    <location>
        <position position="83"/>
    </location>
    <ligand>
        <name>heme c</name>
        <dbReference type="ChEBI" id="CHEBI:61717"/>
        <label>1</label>
    </ligand>
    <ligandPart>
        <name>Fe</name>
        <dbReference type="ChEBI" id="CHEBI:18248"/>
    </ligandPart>
</feature>
<dbReference type="AlphaFoldDB" id="A0A9D1PWZ1"/>
<reference evidence="9" key="2">
    <citation type="submission" date="2021-04" db="EMBL/GenBank/DDBJ databases">
        <authorList>
            <person name="Gilroy R."/>
        </authorList>
    </citation>
    <scope>NUCLEOTIDE SEQUENCE</scope>
    <source>
        <strain evidence="9">ChiHecec2B26-446</strain>
    </source>
</reference>
<evidence type="ECO:0000256" key="7">
    <source>
        <dbReference type="SAM" id="SignalP"/>
    </source>
</evidence>
<keyword evidence="1" id="KW-0813">Transport</keyword>
<feature type="binding site" description="axial binding residue" evidence="6">
    <location>
        <position position="142"/>
    </location>
    <ligand>
        <name>heme c</name>
        <dbReference type="ChEBI" id="CHEBI:61717"/>
        <label>1</label>
    </ligand>
    <ligandPart>
        <name>Fe</name>
        <dbReference type="ChEBI" id="CHEBI:18248"/>
    </ligandPart>
</feature>
<reference evidence="9" key="1">
    <citation type="journal article" date="2021" name="PeerJ">
        <title>Extensive microbial diversity within the chicken gut microbiome revealed by metagenomics and culture.</title>
        <authorList>
            <person name="Gilroy R."/>
            <person name="Ravi A."/>
            <person name="Getino M."/>
            <person name="Pursley I."/>
            <person name="Horton D.L."/>
            <person name="Alikhan N.F."/>
            <person name="Baker D."/>
            <person name="Gharbi K."/>
            <person name="Hall N."/>
            <person name="Watson M."/>
            <person name="Adriaenssens E.M."/>
            <person name="Foster-Nyarko E."/>
            <person name="Jarju S."/>
            <person name="Secka A."/>
            <person name="Antonio M."/>
            <person name="Oren A."/>
            <person name="Chaudhuri R.R."/>
            <person name="La Ragione R."/>
            <person name="Hildebrand F."/>
            <person name="Pallen M.J."/>
        </authorList>
    </citation>
    <scope>NUCLEOTIDE SEQUENCE</scope>
    <source>
        <strain evidence="9">ChiHecec2B26-446</strain>
    </source>
</reference>
<feature type="binding site" description="axial binding residue" evidence="6">
    <location>
        <position position="146"/>
    </location>
    <ligand>
        <name>heme c</name>
        <dbReference type="ChEBI" id="CHEBI:61717"/>
        <label>1</label>
    </ligand>
    <ligandPart>
        <name>Fe</name>
        <dbReference type="ChEBI" id="CHEBI:18248"/>
    </ligandPart>
</feature>
<dbReference type="PRINTS" id="PR00609">
    <property type="entry name" value="CYTOCHROMEC3"/>
</dbReference>
<proteinExistence type="predicted"/>
<accession>A0A9D1PWZ1</accession>
<dbReference type="CDD" id="cd08168">
    <property type="entry name" value="Cytochrom_C3"/>
    <property type="match status" value="2"/>
</dbReference>
<dbReference type="Gene3D" id="3.90.10.10">
    <property type="entry name" value="Cytochrome C3"/>
    <property type="match status" value="2"/>
</dbReference>
<keyword evidence="4" id="KW-0249">Electron transport</keyword>